<organism evidence="3 4">
    <name type="scientific">Pelomonas candidula</name>
    <dbReference type="NCBI Taxonomy" id="3299025"/>
    <lineage>
        <taxon>Bacteria</taxon>
        <taxon>Pseudomonadati</taxon>
        <taxon>Pseudomonadota</taxon>
        <taxon>Betaproteobacteria</taxon>
        <taxon>Burkholderiales</taxon>
        <taxon>Sphaerotilaceae</taxon>
        <taxon>Roseateles</taxon>
    </lineage>
</organism>
<evidence type="ECO:0000256" key="1">
    <source>
        <dbReference type="SAM" id="MobiDB-lite"/>
    </source>
</evidence>
<proteinExistence type="predicted"/>
<feature type="transmembrane region" description="Helical" evidence="2">
    <location>
        <begin position="93"/>
        <end position="115"/>
    </location>
</feature>
<feature type="region of interest" description="Disordered" evidence="1">
    <location>
        <begin position="237"/>
        <end position="263"/>
    </location>
</feature>
<protein>
    <submittedName>
        <fullName evidence="3">DUF6216 family protein</fullName>
    </submittedName>
</protein>
<dbReference type="InterPro" id="IPR046188">
    <property type="entry name" value="DUF6216"/>
</dbReference>
<feature type="transmembrane region" description="Helical" evidence="2">
    <location>
        <begin position="195"/>
        <end position="213"/>
    </location>
</feature>
<evidence type="ECO:0000313" key="3">
    <source>
        <dbReference type="EMBL" id="MFG6488759.1"/>
    </source>
</evidence>
<comment type="caution">
    <text evidence="3">The sequence shown here is derived from an EMBL/GenBank/DDBJ whole genome shotgun (WGS) entry which is preliminary data.</text>
</comment>
<keyword evidence="2" id="KW-0472">Membrane</keyword>
<gene>
    <name evidence="3" type="ORF">ACG04R_18890</name>
</gene>
<keyword evidence="2" id="KW-0812">Transmembrane</keyword>
<dbReference type="EMBL" id="JBIGIC010000010">
    <property type="protein sequence ID" value="MFG6488759.1"/>
    <property type="molecule type" value="Genomic_DNA"/>
</dbReference>
<sequence>MGDKEKFAERLVLGKHEIKSPALSAFAEQRDDLMHFRTLTSLKRVPTAVAAERLVDWLKRFDIDVDLVAAAGEHFDLEAPGFTRPPPRPRAMLVMMLGAVILFYGALTAGLFGALTPPVIQVKSSQIWYAVANDRATKFRIGGEPAPVIESANCGDAAAIAKTTLYPSHDVEVLCELMSSDVGKSKLHGAQMGQMLLAAIATPLLLFAGIRLFRSLRRADKANKLYRLVNQRRAALDPKPEAVEKAAEGAGAGDDAAKGPSGQ</sequence>
<accession>A0ABW7HFS4</accession>
<feature type="compositionally biased region" description="Basic and acidic residues" evidence="1">
    <location>
        <begin position="237"/>
        <end position="247"/>
    </location>
</feature>
<name>A0ABW7HFS4_9BURK</name>
<evidence type="ECO:0000256" key="2">
    <source>
        <dbReference type="SAM" id="Phobius"/>
    </source>
</evidence>
<keyword evidence="4" id="KW-1185">Reference proteome</keyword>
<evidence type="ECO:0000313" key="4">
    <source>
        <dbReference type="Proteomes" id="UP001606134"/>
    </source>
</evidence>
<dbReference type="Proteomes" id="UP001606134">
    <property type="component" value="Unassembled WGS sequence"/>
</dbReference>
<reference evidence="3 4" key="1">
    <citation type="submission" date="2024-08" db="EMBL/GenBank/DDBJ databases">
        <authorList>
            <person name="Lu H."/>
        </authorList>
    </citation>
    <scope>NUCLEOTIDE SEQUENCE [LARGE SCALE GENOMIC DNA]</scope>
    <source>
        <strain evidence="3 4">BYS78W</strain>
    </source>
</reference>
<keyword evidence="2" id="KW-1133">Transmembrane helix</keyword>
<dbReference type="RefSeq" id="WP_394414297.1">
    <property type="nucleotide sequence ID" value="NZ_JBIGIC010000010.1"/>
</dbReference>
<dbReference type="Pfam" id="PF19723">
    <property type="entry name" value="DUF6216"/>
    <property type="match status" value="1"/>
</dbReference>